<accession>A0A8T0FP59</accession>
<dbReference type="EMBL" id="JABXBU010000011">
    <property type="protein sequence ID" value="KAF8791250.1"/>
    <property type="molecule type" value="Genomic_DNA"/>
</dbReference>
<protein>
    <submittedName>
        <fullName evidence="1">Uncharacterized protein</fullName>
    </submittedName>
</protein>
<evidence type="ECO:0000313" key="1">
    <source>
        <dbReference type="EMBL" id="KAF8791250.1"/>
    </source>
</evidence>
<reference evidence="1" key="2">
    <citation type="submission" date="2020-06" db="EMBL/GenBank/DDBJ databases">
        <authorList>
            <person name="Sheffer M."/>
        </authorList>
    </citation>
    <scope>NUCLEOTIDE SEQUENCE</scope>
</reference>
<proteinExistence type="predicted"/>
<comment type="caution">
    <text evidence="1">The sequence shown here is derived from an EMBL/GenBank/DDBJ whole genome shotgun (WGS) entry which is preliminary data.</text>
</comment>
<keyword evidence="2" id="KW-1185">Reference proteome</keyword>
<gene>
    <name evidence="1" type="ORF">HNY73_006144</name>
</gene>
<name>A0A8T0FP59_ARGBR</name>
<dbReference type="AlphaFoldDB" id="A0A8T0FP59"/>
<organism evidence="1 2">
    <name type="scientific">Argiope bruennichi</name>
    <name type="common">Wasp spider</name>
    <name type="synonym">Aranea bruennichi</name>
    <dbReference type="NCBI Taxonomy" id="94029"/>
    <lineage>
        <taxon>Eukaryota</taxon>
        <taxon>Metazoa</taxon>
        <taxon>Ecdysozoa</taxon>
        <taxon>Arthropoda</taxon>
        <taxon>Chelicerata</taxon>
        <taxon>Arachnida</taxon>
        <taxon>Araneae</taxon>
        <taxon>Araneomorphae</taxon>
        <taxon>Entelegynae</taxon>
        <taxon>Araneoidea</taxon>
        <taxon>Araneidae</taxon>
        <taxon>Argiope</taxon>
    </lineage>
</organism>
<reference evidence="1" key="1">
    <citation type="journal article" date="2020" name="bioRxiv">
        <title>Chromosome-level reference genome of the European wasp spider Argiope bruennichi: a resource for studies on range expansion and evolutionary adaptation.</title>
        <authorList>
            <person name="Sheffer M.M."/>
            <person name="Hoppe A."/>
            <person name="Krehenwinkel H."/>
            <person name="Uhl G."/>
            <person name="Kuss A.W."/>
            <person name="Jensen L."/>
            <person name="Jensen C."/>
            <person name="Gillespie R.G."/>
            <person name="Hoff K.J."/>
            <person name="Prost S."/>
        </authorList>
    </citation>
    <scope>NUCLEOTIDE SEQUENCE</scope>
</reference>
<sequence>MLRFPKFQRRIEELLQTFKECFTKKWVVYLTWSTGQSRLWTLVLSKDAVVETDFHIEILFCTEISFKGQT</sequence>
<dbReference type="Proteomes" id="UP000807504">
    <property type="component" value="Unassembled WGS sequence"/>
</dbReference>
<evidence type="ECO:0000313" key="2">
    <source>
        <dbReference type="Proteomes" id="UP000807504"/>
    </source>
</evidence>